<evidence type="ECO:0000313" key="5">
    <source>
        <dbReference type="Proteomes" id="UP000284375"/>
    </source>
</evidence>
<dbReference type="InterPro" id="IPR007213">
    <property type="entry name" value="Ppm1/Ppm2/Tcmp"/>
</dbReference>
<dbReference type="GO" id="GO:0008168">
    <property type="term" value="F:methyltransferase activity"/>
    <property type="evidence" value="ECO:0007669"/>
    <property type="project" value="UniProtKB-KW"/>
</dbReference>
<evidence type="ECO:0000256" key="3">
    <source>
        <dbReference type="SAM" id="MobiDB-lite"/>
    </source>
</evidence>
<protein>
    <submittedName>
        <fullName evidence="4">Uncharacterized protein</fullName>
    </submittedName>
</protein>
<sequence>MDKHSDHRGGASDTSSKRNVKALSTGRAPSATSTSTKSSQATTISSQSTTKTEIEMGSEEEKLLMVWYLRVRDAASEHPILEDKYAAEIMDKIKFDITRSSFKLDPAFVQYVCGRAKQMDDWAQDFLDQHTFEDVLVLQLACGLDSRCLRLNRRKDVKWIDVDRPKVTSLRRRLIPPPESGDYTLMTADVSEDDDSWLKKIPADRPTLIIMESLTYYMEPEQGVRLFQRLLRHFSHGNLVFDTMGSIGVAFTSLVDPVRKFDSRIKWGIDDPSEFLKLDSRLVLRSSIFTHEFMETGSFAKGYPPLFGGWTPLISMLPGFKKNGQFLRFEF</sequence>
<keyword evidence="5" id="KW-1185">Reference proteome</keyword>
<feature type="compositionally biased region" description="Low complexity" evidence="3">
    <location>
        <begin position="30"/>
        <end position="51"/>
    </location>
</feature>
<dbReference type="PANTHER" id="PTHR43619">
    <property type="entry name" value="S-ADENOSYL-L-METHIONINE-DEPENDENT METHYLTRANSFERASE YKTD-RELATED"/>
    <property type="match status" value="1"/>
</dbReference>
<dbReference type="STRING" id="252740.A0A423WJG6"/>
<gene>
    <name evidence="4" type="ORF">VSDG_01532</name>
</gene>
<reference evidence="4 5" key="1">
    <citation type="submission" date="2015-09" db="EMBL/GenBank/DDBJ databases">
        <title>Host preference determinants of Valsa canker pathogens revealed by comparative genomics.</title>
        <authorList>
            <person name="Yin Z."/>
            <person name="Huang L."/>
        </authorList>
    </citation>
    <scope>NUCLEOTIDE SEQUENCE [LARGE SCALE GENOMIC DNA]</scope>
    <source>
        <strain evidence="4 5">YSFL</strain>
    </source>
</reference>
<dbReference type="SUPFAM" id="SSF53335">
    <property type="entry name" value="S-adenosyl-L-methionine-dependent methyltransferases"/>
    <property type="match status" value="1"/>
</dbReference>
<dbReference type="InterPro" id="IPR029063">
    <property type="entry name" value="SAM-dependent_MTases_sf"/>
</dbReference>
<dbReference type="GO" id="GO:0032259">
    <property type="term" value="P:methylation"/>
    <property type="evidence" value="ECO:0007669"/>
    <property type="project" value="UniProtKB-KW"/>
</dbReference>
<evidence type="ECO:0000256" key="1">
    <source>
        <dbReference type="ARBA" id="ARBA00022603"/>
    </source>
</evidence>
<dbReference type="AlphaFoldDB" id="A0A423WJG6"/>
<keyword evidence="1" id="KW-0489">Methyltransferase</keyword>
<accession>A0A423WJG6</accession>
<keyword evidence="2" id="KW-0808">Transferase</keyword>
<comment type="caution">
    <text evidence="4">The sequence shown here is derived from an EMBL/GenBank/DDBJ whole genome shotgun (WGS) entry which is preliminary data.</text>
</comment>
<organism evidence="4 5">
    <name type="scientific">Cytospora chrysosperma</name>
    <name type="common">Cytospora canker fungus</name>
    <name type="synonym">Sphaeria chrysosperma</name>
    <dbReference type="NCBI Taxonomy" id="252740"/>
    <lineage>
        <taxon>Eukaryota</taxon>
        <taxon>Fungi</taxon>
        <taxon>Dikarya</taxon>
        <taxon>Ascomycota</taxon>
        <taxon>Pezizomycotina</taxon>
        <taxon>Sordariomycetes</taxon>
        <taxon>Sordariomycetidae</taxon>
        <taxon>Diaporthales</taxon>
        <taxon>Cytosporaceae</taxon>
        <taxon>Cytospora</taxon>
    </lineage>
</organism>
<dbReference type="EMBL" id="LJZO01000003">
    <property type="protein sequence ID" value="ROW03448.1"/>
    <property type="molecule type" value="Genomic_DNA"/>
</dbReference>
<evidence type="ECO:0000313" key="4">
    <source>
        <dbReference type="EMBL" id="ROW03448.1"/>
    </source>
</evidence>
<dbReference type="PANTHER" id="PTHR43619:SF2">
    <property type="entry name" value="S-ADENOSYL-L-METHIONINE-DEPENDENT METHYLTRANSFERASES SUPERFAMILY PROTEIN"/>
    <property type="match status" value="1"/>
</dbReference>
<dbReference type="Gene3D" id="3.40.50.150">
    <property type="entry name" value="Vaccinia Virus protein VP39"/>
    <property type="match status" value="1"/>
</dbReference>
<proteinExistence type="predicted"/>
<feature type="region of interest" description="Disordered" evidence="3">
    <location>
        <begin position="1"/>
        <end position="55"/>
    </location>
</feature>
<feature type="compositionally biased region" description="Basic and acidic residues" evidence="3">
    <location>
        <begin position="1"/>
        <end position="10"/>
    </location>
</feature>
<dbReference type="OrthoDB" id="203237at2759"/>
<evidence type="ECO:0000256" key="2">
    <source>
        <dbReference type="ARBA" id="ARBA00022679"/>
    </source>
</evidence>
<dbReference type="Proteomes" id="UP000284375">
    <property type="component" value="Unassembled WGS sequence"/>
</dbReference>
<dbReference type="Pfam" id="PF04072">
    <property type="entry name" value="LCM"/>
    <property type="match status" value="1"/>
</dbReference>
<name>A0A423WJG6_CYTCH</name>